<dbReference type="EMBL" id="LFIV01000334">
    <property type="protein sequence ID" value="KZL63689.1"/>
    <property type="molecule type" value="Genomic_DNA"/>
</dbReference>
<evidence type="ECO:0000313" key="3">
    <source>
        <dbReference type="Proteomes" id="UP000076552"/>
    </source>
</evidence>
<dbReference type="OrthoDB" id="10515166at2759"/>
<feature type="chain" id="PRO_5007876929" evidence="1">
    <location>
        <begin position="20"/>
        <end position="73"/>
    </location>
</feature>
<name>A0A166LLX6_9PEZI</name>
<accession>A0A166LLX6</accession>
<reference evidence="2 3" key="1">
    <citation type="submission" date="2015-06" db="EMBL/GenBank/DDBJ databases">
        <title>Survival trade-offs in plant roots during colonization by closely related pathogenic and mutualistic fungi.</title>
        <authorList>
            <person name="Hacquard S."/>
            <person name="Kracher B."/>
            <person name="Hiruma K."/>
            <person name="Weinman A."/>
            <person name="Muench P."/>
            <person name="Garrido Oter R."/>
            <person name="Ver Loren van Themaat E."/>
            <person name="Dallerey J.-F."/>
            <person name="Damm U."/>
            <person name="Henrissat B."/>
            <person name="Lespinet O."/>
            <person name="Thon M."/>
            <person name="Kemen E."/>
            <person name="McHardy A.C."/>
            <person name="Schulze-Lefert P."/>
            <person name="O'Connell R.J."/>
        </authorList>
    </citation>
    <scope>NUCLEOTIDE SEQUENCE [LARGE SCALE GENOMIC DNA]</scope>
    <source>
        <strain evidence="2 3">0861</strain>
    </source>
</reference>
<organism evidence="2 3">
    <name type="scientific">Colletotrichum tofieldiae</name>
    <dbReference type="NCBI Taxonomy" id="708197"/>
    <lineage>
        <taxon>Eukaryota</taxon>
        <taxon>Fungi</taxon>
        <taxon>Dikarya</taxon>
        <taxon>Ascomycota</taxon>
        <taxon>Pezizomycotina</taxon>
        <taxon>Sordariomycetes</taxon>
        <taxon>Hypocreomycetidae</taxon>
        <taxon>Glomerellales</taxon>
        <taxon>Glomerellaceae</taxon>
        <taxon>Colletotrichum</taxon>
        <taxon>Colletotrichum spaethianum species complex</taxon>
    </lineage>
</organism>
<dbReference type="AlphaFoldDB" id="A0A166LLX6"/>
<keyword evidence="3" id="KW-1185">Reference proteome</keyword>
<evidence type="ECO:0000256" key="1">
    <source>
        <dbReference type="SAM" id="SignalP"/>
    </source>
</evidence>
<keyword evidence="1" id="KW-0732">Signal</keyword>
<dbReference type="Proteomes" id="UP000076552">
    <property type="component" value="Unassembled WGS sequence"/>
</dbReference>
<protein>
    <submittedName>
        <fullName evidence="2">Uncharacterized protein</fullName>
    </submittedName>
</protein>
<gene>
    <name evidence="2" type="ORF">CT0861_06182</name>
</gene>
<evidence type="ECO:0000313" key="2">
    <source>
        <dbReference type="EMBL" id="KZL63689.1"/>
    </source>
</evidence>
<comment type="caution">
    <text evidence="2">The sequence shown here is derived from an EMBL/GenBank/DDBJ whole genome shotgun (WGS) entry which is preliminary data.</text>
</comment>
<proteinExistence type="predicted"/>
<sequence length="73" mass="7691">MKFQQALALLIAFGEAVSALPAAVDHAAPVAVKTSKPGKTVEDYVGGFDVDKRAENPKTVEDYVGGFDVDPKV</sequence>
<feature type="signal peptide" evidence="1">
    <location>
        <begin position="1"/>
        <end position="19"/>
    </location>
</feature>